<evidence type="ECO:0000313" key="1">
    <source>
        <dbReference type="EMBL" id="OCT86832.1"/>
    </source>
</evidence>
<name>A0A974D9U7_XENLA</name>
<protein>
    <submittedName>
        <fullName evidence="1">Uncharacterized protein</fullName>
    </submittedName>
</protein>
<dbReference type="EMBL" id="CM004471">
    <property type="protein sequence ID" value="OCT86832.1"/>
    <property type="molecule type" value="Genomic_DNA"/>
</dbReference>
<organism evidence="1 2">
    <name type="scientific">Xenopus laevis</name>
    <name type="common">African clawed frog</name>
    <dbReference type="NCBI Taxonomy" id="8355"/>
    <lineage>
        <taxon>Eukaryota</taxon>
        <taxon>Metazoa</taxon>
        <taxon>Chordata</taxon>
        <taxon>Craniata</taxon>
        <taxon>Vertebrata</taxon>
        <taxon>Euteleostomi</taxon>
        <taxon>Amphibia</taxon>
        <taxon>Batrachia</taxon>
        <taxon>Anura</taxon>
        <taxon>Pipoidea</taxon>
        <taxon>Pipidae</taxon>
        <taxon>Xenopodinae</taxon>
        <taxon>Xenopus</taxon>
        <taxon>Xenopus</taxon>
    </lineage>
</organism>
<proteinExistence type="predicted"/>
<gene>
    <name evidence="1" type="ORF">XELAEV_18020522mg</name>
</gene>
<dbReference type="Proteomes" id="UP000694892">
    <property type="component" value="Chromosome 3S"/>
</dbReference>
<sequence length="102" mass="11523">MGEAVPTRVKCLNMLPRVNMGCCAHGPLSPPSVDEGYLQIHSHRQWHRDTVDTHECASCPAPTSYPGEKWTRQQDILSYPSLLERKRTYGKTCSHSVFITQP</sequence>
<dbReference type="AlphaFoldDB" id="A0A974D9U7"/>
<accession>A0A974D9U7</accession>
<reference evidence="2" key="1">
    <citation type="journal article" date="2016" name="Nature">
        <title>Genome evolution in the allotetraploid frog Xenopus laevis.</title>
        <authorList>
            <person name="Session A.M."/>
            <person name="Uno Y."/>
            <person name="Kwon T."/>
            <person name="Chapman J.A."/>
            <person name="Toyoda A."/>
            <person name="Takahashi S."/>
            <person name="Fukui A."/>
            <person name="Hikosaka A."/>
            <person name="Suzuki A."/>
            <person name="Kondo M."/>
            <person name="van Heeringen S.J."/>
            <person name="Quigley I."/>
            <person name="Heinz S."/>
            <person name="Ogino H."/>
            <person name="Ochi H."/>
            <person name="Hellsten U."/>
            <person name="Lyons J.B."/>
            <person name="Simakov O."/>
            <person name="Putnam N."/>
            <person name="Stites J."/>
            <person name="Kuroki Y."/>
            <person name="Tanaka T."/>
            <person name="Michiue T."/>
            <person name="Watanabe M."/>
            <person name="Bogdanovic O."/>
            <person name="Lister R."/>
            <person name="Georgiou G."/>
            <person name="Paranjpe S.S."/>
            <person name="van Kruijsbergen I."/>
            <person name="Shu S."/>
            <person name="Carlson J."/>
            <person name="Kinoshita T."/>
            <person name="Ohta Y."/>
            <person name="Mawaribuchi S."/>
            <person name="Jenkins J."/>
            <person name="Grimwood J."/>
            <person name="Schmutz J."/>
            <person name="Mitros T."/>
            <person name="Mozaffari S.V."/>
            <person name="Suzuki Y."/>
            <person name="Haramoto Y."/>
            <person name="Yamamoto T.S."/>
            <person name="Takagi C."/>
            <person name="Heald R."/>
            <person name="Miller K."/>
            <person name="Haudenschild C."/>
            <person name="Kitzman J."/>
            <person name="Nakayama T."/>
            <person name="Izutsu Y."/>
            <person name="Robert J."/>
            <person name="Fortriede J."/>
            <person name="Burns K."/>
            <person name="Lotay V."/>
            <person name="Karimi K."/>
            <person name="Yasuoka Y."/>
            <person name="Dichmann D.S."/>
            <person name="Flajnik M.F."/>
            <person name="Houston D.W."/>
            <person name="Shendure J."/>
            <person name="DuPasquier L."/>
            <person name="Vize P.D."/>
            <person name="Zorn A.M."/>
            <person name="Ito M."/>
            <person name="Marcotte E.M."/>
            <person name="Wallingford J.B."/>
            <person name="Ito Y."/>
            <person name="Asashima M."/>
            <person name="Ueno N."/>
            <person name="Matsuda Y."/>
            <person name="Veenstra G.J."/>
            <person name="Fujiyama A."/>
            <person name="Harland R.M."/>
            <person name="Taira M."/>
            <person name="Rokhsar D.S."/>
        </authorList>
    </citation>
    <scope>NUCLEOTIDE SEQUENCE [LARGE SCALE GENOMIC DNA]</scope>
    <source>
        <strain evidence="2">J</strain>
    </source>
</reference>
<evidence type="ECO:0000313" key="2">
    <source>
        <dbReference type="Proteomes" id="UP000694892"/>
    </source>
</evidence>